<sequence>MNPAEDSAHFVVKAKDVLYMFHADVKIAFEVVTVQRNINIAPYNRKNVLHKRDDLSYIDGLKD</sequence>
<evidence type="ECO:0000313" key="2">
    <source>
        <dbReference type="Proteomes" id="UP000571084"/>
    </source>
</evidence>
<keyword evidence="2" id="KW-1185">Reference proteome</keyword>
<proteinExistence type="predicted"/>
<gene>
    <name evidence="1" type="ORF">HNR39_004564</name>
</gene>
<accession>A0A840S1F9</accession>
<reference evidence="1 2" key="1">
    <citation type="submission" date="2020-08" db="EMBL/GenBank/DDBJ databases">
        <title>Genomic Encyclopedia of Type Strains, Phase IV (KMG-IV): sequencing the most valuable type-strain genomes for metagenomic binning, comparative biology and taxonomic classification.</title>
        <authorList>
            <person name="Goeker M."/>
        </authorList>
    </citation>
    <scope>NUCLEOTIDE SEQUENCE [LARGE SCALE GENOMIC DNA]</scope>
    <source>
        <strain evidence="1 2">DSM 23240</strain>
    </source>
</reference>
<comment type="caution">
    <text evidence="1">The sequence shown here is derived from an EMBL/GenBank/DDBJ whole genome shotgun (WGS) entry which is preliminary data.</text>
</comment>
<dbReference type="RefSeq" id="WP_168057453.1">
    <property type="nucleotide sequence ID" value="NZ_JAAOZT010000024.1"/>
</dbReference>
<evidence type="ECO:0000313" key="1">
    <source>
        <dbReference type="EMBL" id="MBB5202694.1"/>
    </source>
</evidence>
<dbReference type="AlphaFoldDB" id="A0A840S1F9"/>
<dbReference type="Proteomes" id="UP000571084">
    <property type="component" value="Unassembled WGS sequence"/>
</dbReference>
<dbReference type="EMBL" id="JACHHQ010000023">
    <property type="protein sequence ID" value="MBB5202694.1"/>
    <property type="molecule type" value="Genomic_DNA"/>
</dbReference>
<protein>
    <submittedName>
        <fullName evidence="1">Uncharacterized protein</fullName>
    </submittedName>
</protein>
<organism evidence="1 2">
    <name type="scientific">Glaciimonas immobilis</name>
    <dbReference type="NCBI Taxonomy" id="728004"/>
    <lineage>
        <taxon>Bacteria</taxon>
        <taxon>Pseudomonadati</taxon>
        <taxon>Pseudomonadota</taxon>
        <taxon>Betaproteobacteria</taxon>
        <taxon>Burkholderiales</taxon>
        <taxon>Oxalobacteraceae</taxon>
        <taxon>Glaciimonas</taxon>
    </lineage>
</organism>
<name>A0A840S1F9_9BURK</name>